<keyword evidence="6" id="KW-0805">Transcription regulation</keyword>
<feature type="region of interest" description="Disordered" evidence="10">
    <location>
        <begin position="679"/>
        <end position="699"/>
    </location>
</feature>
<evidence type="ECO:0000256" key="6">
    <source>
        <dbReference type="ARBA" id="ARBA00023015"/>
    </source>
</evidence>
<evidence type="ECO:0000256" key="9">
    <source>
        <dbReference type="ARBA" id="ARBA00023242"/>
    </source>
</evidence>
<keyword evidence="7" id="KW-0943">RNA-mediated gene silencing</keyword>
<feature type="compositionally biased region" description="Polar residues" evidence="10">
    <location>
        <begin position="587"/>
        <end position="598"/>
    </location>
</feature>
<dbReference type="PANTHER" id="PTHR15975">
    <property type="entry name" value="CCR4-NOT TRANSCRIPTION COMPLEX SUBUNIT 11"/>
    <property type="match status" value="1"/>
</dbReference>
<evidence type="ECO:0000256" key="3">
    <source>
        <dbReference type="ARBA" id="ARBA00008030"/>
    </source>
</evidence>
<evidence type="ECO:0000313" key="11">
    <source>
        <dbReference type="EMBL" id="KAG0306952.1"/>
    </source>
</evidence>
<evidence type="ECO:0000256" key="4">
    <source>
        <dbReference type="ARBA" id="ARBA00014872"/>
    </source>
</evidence>
<sequence>MITVPSQEIAAFLGNHLDHVLQQAGLDFVQSVAAQRHFKAACSLMDVLNSVQSVQRQLQIVLQERHVSNNPSRGDPALEPRKVRITSLYLLYSLYSSLPIHQNPFLCLFVDIYTTALQNDQHRPERFVISVILNGDGEELAPSTPSELIAIADEVESKRVDLDALSLFLPEVPIEDQIAPGIGWETFVQQKRGGACDVLKVLERWRKEIAESERNGARKVEALVGAEAGAKDTSNAGSAATEGPATNKRSHNDQQEDDEEELEEWEIEAEKHLQDSNEIAPAPPVKTVQKSKKAAEITYNRQQMNAIMEQAVIQPLSFDQEQFMLSQFTVDATRVHIPLPSQEALPGMVDNNPTIAFNLLLYLIQLSSDLEGGDSADINQKSNGAKSTSAKGSTKNSTFTSPEPSMVDGYLDTMTRSKRLTLHSLEVVNRLTGATTLSPRFLHGYIENAIRCCEQVEDKIGQARVVRMLCVFLQSLLRSGAITIPGYYLALQSFCVQFSRVKEVANLFQALVEYQRKADAQSPVQGQGSPAPPPPPPPPLTQLSHPPRTLTQSASMPSTPTADGPPRSSWLASSGSISHIKTSLGKHTSMNGFSSPGALSQFIHPGPASPASATTTQNGNHSNGNSNNNISFFKTHQKHSSQHSSSSGSLFSSPTVMSASVNAFNSGLGNPTTLTLNSGNLGSLQTGGPRSAGVASGLHSNRDYDLDAALRESLRDMEIQGGSSSGTGSGPASRTSRTPNNGLQQPIHLGPKGLSNGSHLGNHARGRDSRRGG</sequence>
<dbReference type="PANTHER" id="PTHR15975:SF0">
    <property type="entry name" value="CCR4-NOT TRANSCRIPTION COMPLEX SUBUNIT 11"/>
    <property type="match status" value="1"/>
</dbReference>
<feature type="region of interest" description="Disordered" evidence="10">
    <location>
        <begin position="587"/>
        <end position="653"/>
    </location>
</feature>
<dbReference type="GO" id="GO:0005634">
    <property type="term" value="C:nucleus"/>
    <property type="evidence" value="ECO:0007669"/>
    <property type="project" value="UniProtKB-SubCell"/>
</dbReference>
<dbReference type="InterPro" id="IPR019312">
    <property type="entry name" value="CNOT11"/>
</dbReference>
<feature type="compositionally biased region" description="Low complexity" evidence="10">
    <location>
        <begin position="642"/>
        <end position="653"/>
    </location>
</feature>
<feature type="region of interest" description="Disordered" evidence="10">
    <location>
        <begin position="519"/>
        <end position="573"/>
    </location>
</feature>
<keyword evidence="9" id="KW-0539">Nucleus</keyword>
<keyword evidence="5" id="KW-0963">Cytoplasm</keyword>
<dbReference type="Proteomes" id="UP000823405">
    <property type="component" value="Unassembled WGS sequence"/>
</dbReference>
<dbReference type="GO" id="GO:0005737">
    <property type="term" value="C:cytoplasm"/>
    <property type="evidence" value="ECO:0007669"/>
    <property type="project" value="UniProtKB-SubCell"/>
</dbReference>
<dbReference type="GO" id="GO:0030014">
    <property type="term" value="C:CCR4-NOT complex"/>
    <property type="evidence" value="ECO:0007669"/>
    <property type="project" value="InterPro"/>
</dbReference>
<accession>A0A9P6UK61</accession>
<dbReference type="OrthoDB" id="10265389at2759"/>
<feature type="compositionally biased region" description="Polar residues" evidence="10">
    <location>
        <begin position="377"/>
        <end position="403"/>
    </location>
</feature>
<feature type="region of interest" description="Disordered" evidence="10">
    <location>
        <begin position="719"/>
        <end position="773"/>
    </location>
</feature>
<evidence type="ECO:0000256" key="8">
    <source>
        <dbReference type="ARBA" id="ARBA00023163"/>
    </source>
</evidence>
<feature type="compositionally biased region" description="Pro residues" evidence="10">
    <location>
        <begin position="530"/>
        <end position="540"/>
    </location>
</feature>
<organism evidence="11 12">
    <name type="scientific">Linnemannia gamsii</name>
    <dbReference type="NCBI Taxonomy" id="64522"/>
    <lineage>
        <taxon>Eukaryota</taxon>
        <taxon>Fungi</taxon>
        <taxon>Fungi incertae sedis</taxon>
        <taxon>Mucoromycota</taxon>
        <taxon>Mortierellomycotina</taxon>
        <taxon>Mortierellomycetes</taxon>
        <taxon>Mortierellales</taxon>
        <taxon>Mortierellaceae</taxon>
        <taxon>Linnemannia</taxon>
    </lineage>
</organism>
<protein>
    <recommendedName>
        <fullName evidence="4">CCR4-NOT transcription complex subunit 11</fullName>
    </recommendedName>
</protein>
<evidence type="ECO:0000256" key="1">
    <source>
        <dbReference type="ARBA" id="ARBA00004123"/>
    </source>
</evidence>
<comment type="similarity">
    <text evidence="3">Belongs to the CNOT11 family.</text>
</comment>
<comment type="subcellular location">
    <subcellularLocation>
        <location evidence="2">Cytoplasm</location>
    </subcellularLocation>
    <subcellularLocation>
        <location evidence="1">Nucleus</location>
    </subcellularLocation>
</comment>
<keyword evidence="12" id="KW-1185">Reference proteome</keyword>
<dbReference type="GO" id="GO:0031047">
    <property type="term" value="P:regulatory ncRNA-mediated gene silencing"/>
    <property type="evidence" value="ECO:0007669"/>
    <property type="project" value="UniProtKB-KW"/>
</dbReference>
<name>A0A9P6UK61_9FUNG</name>
<evidence type="ECO:0000256" key="7">
    <source>
        <dbReference type="ARBA" id="ARBA00023158"/>
    </source>
</evidence>
<evidence type="ECO:0000256" key="5">
    <source>
        <dbReference type="ARBA" id="ARBA00022490"/>
    </source>
</evidence>
<comment type="caution">
    <text evidence="11">The sequence shown here is derived from an EMBL/GenBank/DDBJ whole genome shotgun (WGS) entry which is preliminary data.</text>
</comment>
<feature type="compositionally biased region" description="Polar residues" evidence="10">
    <location>
        <begin position="679"/>
        <end position="688"/>
    </location>
</feature>
<evidence type="ECO:0000256" key="10">
    <source>
        <dbReference type="SAM" id="MobiDB-lite"/>
    </source>
</evidence>
<proteinExistence type="inferred from homology"/>
<keyword evidence="8" id="KW-0804">Transcription</keyword>
<reference evidence="11" key="1">
    <citation type="journal article" date="2020" name="Fungal Divers.">
        <title>Resolving the Mortierellaceae phylogeny through synthesis of multi-gene phylogenetics and phylogenomics.</title>
        <authorList>
            <person name="Vandepol N."/>
            <person name="Liber J."/>
            <person name="Desiro A."/>
            <person name="Na H."/>
            <person name="Kennedy M."/>
            <person name="Barry K."/>
            <person name="Grigoriev I.V."/>
            <person name="Miller A.N."/>
            <person name="O'Donnell K."/>
            <person name="Stajich J.E."/>
            <person name="Bonito G."/>
        </authorList>
    </citation>
    <scope>NUCLEOTIDE SEQUENCE</scope>
    <source>
        <strain evidence="11">NVP60</strain>
    </source>
</reference>
<dbReference type="EMBL" id="JAAAIN010001100">
    <property type="protein sequence ID" value="KAG0306952.1"/>
    <property type="molecule type" value="Genomic_DNA"/>
</dbReference>
<feature type="region of interest" description="Disordered" evidence="10">
    <location>
        <begin position="375"/>
        <end position="404"/>
    </location>
</feature>
<feature type="region of interest" description="Disordered" evidence="10">
    <location>
        <begin position="228"/>
        <end position="263"/>
    </location>
</feature>
<dbReference type="Pfam" id="PF10155">
    <property type="entry name" value="CNOT11"/>
    <property type="match status" value="1"/>
</dbReference>
<feature type="compositionally biased region" description="Low complexity" evidence="10">
    <location>
        <begin position="618"/>
        <end position="629"/>
    </location>
</feature>
<evidence type="ECO:0000313" key="12">
    <source>
        <dbReference type="Proteomes" id="UP000823405"/>
    </source>
</evidence>
<feature type="compositionally biased region" description="Polar residues" evidence="10">
    <location>
        <begin position="541"/>
        <end position="561"/>
    </location>
</feature>
<gene>
    <name evidence="11" type="ORF">BGZ97_000568</name>
</gene>
<evidence type="ECO:0000256" key="2">
    <source>
        <dbReference type="ARBA" id="ARBA00004496"/>
    </source>
</evidence>
<dbReference type="AlphaFoldDB" id="A0A9P6UK61"/>